<evidence type="ECO:0000313" key="4">
    <source>
        <dbReference type="Proteomes" id="UP001142393"/>
    </source>
</evidence>
<name>A0A9W8P0C4_9AGAR</name>
<feature type="chain" id="PRO_5040736127" evidence="2">
    <location>
        <begin position="19"/>
        <end position="222"/>
    </location>
</feature>
<feature type="compositionally biased region" description="Pro residues" evidence="1">
    <location>
        <begin position="36"/>
        <end position="60"/>
    </location>
</feature>
<keyword evidence="2" id="KW-0732">Signal</keyword>
<evidence type="ECO:0000313" key="3">
    <source>
        <dbReference type="EMBL" id="KAJ3744347.1"/>
    </source>
</evidence>
<dbReference type="AlphaFoldDB" id="A0A9W8P0C4"/>
<reference evidence="3 4" key="1">
    <citation type="journal article" date="2023" name="Proc. Natl. Acad. Sci. U.S.A.">
        <title>A global phylogenomic analysis of the shiitake genus Lentinula.</title>
        <authorList>
            <person name="Sierra-Patev S."/>
            <person name="Min B."/>
            <person name="Naranjo-Ortiz M."/>
            <person name="Looney B."/>
            <person name="Konkel Z."/>
            <person name="Slot J.C."/>
            <person name="Sakamoto Y."/>
            <person name="Steenwyk J.L."/>
            <person name="Rokas A."/>
            <person name="Carro J."/>
            <person name="Camarero S."/>
            <person name="Ferreira P."/>
            <person name="Molpeceres G."/>
            <person name="Ruiz-Duenas F.J."/>
            <person name="Serrano A."/>
            <person name="Henrissat B."/>
            <person name="Drula E."/>
            <person name="Hughes K.W."/>
            <person name="Mata J.L."/>
            <person name="Ishikawa N.K."/>
            <person name="Vargas-Isla R."/>
            <person name="Ushijima S."/>
            <person name="Smith C.A."/>
            <person name="Donoghue J."/>
            <person name="Ahrendt S."/>
            <person name="Andreopoulos W."/>
            <person name="He G."/>
            <person name="LaButti K."/>
            <person name="Lipzen A."/>
            <person name="Ng V."/>
            <person name="Riley R."/>
            <person name="Sandor L."/>
            <person name="Barry K."/>
            <person name="Martinez A.T."/>
            <person name="Xiao Y."/>
            <person name="Gibbons J.G."/>
            <person name="Terashima K."/>
            <person name="Grigoriev I.V."/>
            <person name="Hibbett D."/>
        </authorList>
    </citation>
    <scope>NUCLEOTIDE SEQUENCE [LARGE SCALE GENOMIC DNA]</scope>
    <source>
        <strain evidence="3 4">TFB7810</strain>
    </source>
</reference>
<protein>
    <submittedName>
        <fullName evidence="3">Uncharacterized protein</fullName>
    </submittedName>
</protein>
<sequence length="222" mass="24540">MLFSISYVLLGLIAVIHAIPFYSGDIHSSVQTAPSRPRPPPRGGPSNPPPRGPSNPPPRGPSTSTSTSHNPHSQLPHPKDKIYIDFYLGKRIEGTGCSNPMFEKELTLIFEAYRQHINVGRPFEFSFLNEYDGDDIHKNQHHFAFWGEGVGEDCQTSLKSCEVEYDEESSSSSSSSSTRLAIILAESLAVEDTPVLFQVTYAIRNRVLSESNGRSTSLCKVM</sequence>
<proteinExistence type="predicted"/>
<accession>A0A9W8P0C4</accession>
<feature type="region of interest" description="Disordered" evidence="1">
    <location>
        <begin position="30"/>
        <end position="78"/>
    </location>
</feature>
<evidence type="ECO:0000256" key="1">
    <source>
        <dbReference type="SAM" id="MobiDB-lite"/>
    </source>
</evidence>
<organism evidence="3 4">
    <name type="scientific">Lentinula detonsa</name>
    <dbReference type="NCBI Taxonomy" id="2804962"/>
    <lineage>
        <taxon>Eukaryota</taxon>
        <taxon>Fungi</taxon>
        <taxon>Dikarya</taxon>
        <taxon>Basidiomycota</taxon>
        <taxon>Agaricomycotina</taxon>
        <taxon>Agaricomycetes</taxon>
        <taxon>Agaricomycetidae</taxon>
        <taxon>Agaricales</taxon>
        <taxon>Marasmiineae</taxon>
        <taxon>Omphalotaceae</taxon>
        <taxon>Lentinula</taxon>
    </lineage>
</organism>
<gene>
    <name evidence="3" type="ORF">DFH05DRAFT_1460458</name>
</gene>
<dbReference type="Proteomes" id="UP001142393">
    <property type="component" value="Unassembled WGS sequence"/>
</dbReference>
<feature type="signal peptide" evidence="2">
    <location>
        <begin position="1"/>
        <end position="18"/>
    </location>
</feature>
<dbReference type="EMBL" id="JANVFU010000007">
    <property type="protein sequence ID" value="KAJ3744347.1"/>
    <property type="molecule type" value="Genomic_DNA"/>
</dbReference>
<keyword evidence="4" id="KW-1185">Reference proteome</keyword>
<evidence type="ECO:0000256" key="2">
    <source>
        <dbReference type="SAM" id="SignalP"/>
    </source>
</evidence>
<comment type="caution">
    <text evidence="3">The sequence shown here is derived from an EMBL/GenBank/DDBJ whole genome shotgun (WGS) entry which is preliminary data.</text>
</comment>